<dbReference type="GO" id="GO:0008083">
    <property type="term" value="F:growth factor activity"/>
    <property type="evidence" value="ECO:0007669"/>
    <property type="project" value="UniProtKB-KW"/>
</dbReference>
<organism evidence="12 13">
    <name type="scientific">Menidia menidia</name>
    <name type="common">Atlantic silverside</name>
    <dbReference type="NCBI Taxonomy" id="238744"/>
    <lineage>
        <taxon>Eukaryota</taxon>
        <taxon>Metazoa</taxon>
        <taxon>Chordata</taxon>
        <taxon>Craniata</taxon>
        <taxon>Vertebrata</taxon>
        <taxon>Euteleostomi</taxon>
        <taxon>Actinopterygii</taxon>
        <taxon>Neopterygii</taxon>
        <taxon>Teleostei</taxon>
        <taxon>Neoteleostei</taxon>
        <taxon>Acanthomorphata</taxon>
        <taxon>Ovalentaria</taxon>
        <taxon>Atherinomorphae</taxon>
        <taxon>Atheriniformes</taxon>
        <taxon>Atherinopsidae</taxon>
        <taxon>Menidiinae</taxon>
        <taxon>Menidia</taxon>
    </lineage>
</organism>
<dbReference type="PROSITE" id="PS50026">
    <property type="entry name" value="EGF_3"/>
    <property type="match status" value="1"/>
</dbReference>
<sequence length="242" mass="26232">MHLRGPWVIVWDSTAIIHQPVEFVSARRVRMTVKEVGQTLIGCGNLVGGWRTVYKAQQNSEQVRRSENIRLTGQKMFTQGQTFLERAFLPAVTMLLVLTTARSASPAALSGSLRTTTASPASNLSLTTRITTAANMEDPLVKRLHTPCATEYSAYCGNGGTCMIPQDSNKPSCICAPSHGGPRCLDFSEVTYSLPEMEEVIAITFGVIMVILILAVVISCCAYKRCVKSAPLIKSSSSETSV</sequence>
<feature type="domain" description="EGF-like" evidence="11">
    <location>
        <begin position="144"/>
        <end position="185"/>
    </location>
</feature>
<feature type="disulfide bond" evidence="9">
    <location>
        <begin position="175"/>
        <end position="184"/>
    </location>
</feature>
<dbReference type="EMBL" id="CAJRST010011112">
    <property type="protein sequence ID" value="CAG5924850.1"/>
    <property type="molecule type" value="Genomic_DNA"/>
</dbReference>
<evidence type="ECO:0000256" key="10">
    <source>
        <dbReference type="SAM" id="Phobius"/>
    </source>
</evidence>
<reference evidence="12" key="1">
    <citation type="submission" date="2021-05" db="EMBL/GenBank/DDBJ databases">
        <authorList>
            <person name="Tigano A."/>
        </authorList>
    </citation>
    <scope>NUCLEOTIDE SEQUENCE</scope>
</reference>
<comment type="caution">
    <text evidence="12">The sequence shown here is derived from an EMBL/GenBank/DDBJ whole genome shotgun (WGS) entry which is preliminary data.</text>
</comment>
<evidence type="ECO:0000256" key="7">
    <source>
        <dbReference type="ARBA" id="ARBA00023157"/>
    </source>
</evidence>
<evidence type="ECO:0000256" key="4">
    <source>
        <dbReference type="ARBA" id="ARBA00022989"/>
    </source>
</evidence>
<dbReference type="GO" id="GO:0045840">
    <property type="term" value="P:positive regulation of mitotic nuclear division"/>
    <property type="evidence" value="ECO:0007669"/>
    <property type="project" value="TreeGrafter"/>
</dbReference>
<proteinExistence type="predicted"/>
<dbReference type="OrthoDB" id="9411915at2759"/>
<feature type="transmembrane region" description="Helical" evidence="10">
    <location>
        <begin position="200"/>
        <end position="223"/>
    </location>
</feature>
<keyword evidence="5" id="KW-0339">Growth factor</keyword>
<dbReference type="InterPro" id="IPR000742">
    <property type="entry name" value="EGF"/>
</dbReference>
<feature type="disulfide bond" evidence="9">
    <location>
        <begin position="156"/>
        <end position="173"/>
    </location>
</feature>
<dbReference type="Gene3D" id="2.10.25.10">
    <property type="entry name" value="Laminin"/>
    <property type="match status" value="1"/>
</dbReference>
<dbReference type="GO" id="GO:0005615">
    <property type="term" value="C:extracellular space"/>
    <property type="evidence" value="ECO:0007669"/>
    <property type="project" value="TreeGrafter"/>
</dbReference>
<keyword evidence="4 10" id="KW-1133">Transmembrane helix</keyword>
<keyword evidence="8" id="KW-0325">Glycoprotein</keyword>
<evidence type="ECO:0000256" key="3">
    <source>
        <dbReference type="ARBA" id="ARBA00022692"/>
    </source>
</evidence>
<evidence type="ECO:0000313" key="13">
    <source>
        <dbReference type="Proteomes" id="UP000677803"/>
    </source>
</evidence>
<evidence type="ECO:0000259" key="11">
    <source>
        <dbReference type="PROSITE" id="PS50026"/>
    </source>
</evidence>
<evidence type="ECO:0000256" key="1">
    <source>
        <dbReference type="ARBA" id="ARBA00004479"/>
    </source>
</evidence>
<accession>A0A8S4AXV7</accession>
<protein>
    <submittedName>
        <fullName evidence="12">(Atlantic silverside) hypothetical protein</fullName>
    </submittedName>
</protein>
<evidence type="ECO:0000256" key="6">
    <source>
        <dbReference type="ARBA" id="ARBA00023136"/>
    </source>
</evidence>
<evidence type="ECO:0000256" key="5">
    <source>
        <dbReference type="ARBA" id="ARBA00023030"/>
    </source>
</evidence>
<dbReference type="PROSITE" id="PS00022">
    <property type="entry name" value="EGF_1"/>
    <property type="match status" value="1"/>
</dbReference>
<dbReference type="GO" id="GO:0008284">
    <property type="term" value="P:positive regulation of cell population proliferation"/>
    <property type="evidence" value="ECO:0007669"/>
    <property type="project" value="TreeGrafter"/>
</dbReference>
<keyword evidence="6 10" id="KW-0472">Membrane</keyword>
<gene>
    <name evidence="12" type="ORF">MMEN_LOCUS10869</name>
</gene>
<keyword evidence="2 9" id="KW-0245">EGF-like domain</keyword>
<dbReference type="Proteomes" id="UP000677803">
    <property type="component" value="Unassembled WGS sequence"/>
</dbReference>
<name>A0A8S4AXV7_9TELE</name>
<comment type="subcellular location">
    <subcellularLocation>
        <location evidence="1">Membrane</location>
        <topology evidence="1">Single-pass type I membrane protein</topology>
    </subcellularLocation>
</comment>
<evidence type="ECO:0000256" key="2">
    <source>
        <dbReference type="ARBA" id="ARBA00022536"/>
    </source>
</evidence>
<keyword evidence="7 9" id="KW-1015">Disulfide bond</keyword>
<keyword evidence="3 10" id="KW-0812">Transmembrane</keyword>
<dbReference type="SUPFAM" id="SSF57196">
    <property type="entry name" value="EGF/Laminin"/>
    <property type="match status" value="1"/>
</dbReference>
<dbReference type="GO" id="GO:0007173">
    <property type="term" value="P:epidermal growth factor receptor signaling pathway"/>
    <property type="evidence" value="ECO:0007669"/>
    <property type="project" value="TreeGrafter"/>
</dbReference>
<evidence type="ECO:0000256" key="9">
    <source>
        <dbReference type="PROSITE-ProRule" id="PRU00076"/>
    </source>
</evidence>
<dbReference type="AlphaFoldDB" id="A0A8S4AXV7"/>
<dbReference type="PANTHER" id="PTHR10740">
    <property type="entry name" value="TRANSFORMING GROWTH FACTOR ALPHA"/>
    <property type="match status" value="1"/>
</dbReference>
<keyword evidence="13" id="KW-1185">Reference proteome</keyword>
<comment type="caution">
    <text evidence="9">Lacks conserved residue(s) required for the propagation of feature annotation.</text>
</comment>
<dbReference type="GO" id="GO:0005154">
    <property type="term" value="F:epidermal growth factor receptor binding"/>
    <property type="evidence" value="ECO:0007669"/>
    <property type="project" value="TreeGrafter"/>
</dbReference>
<dbReference type="GO" id="GO:0016020">
    <property type="term" value="C:membrane"/>
    <property type="evidence" value="ECO:0007669"/>
    <property type="project" value="UniProtKB-SubCell"/>
</dbReference>
<dbReference type="PANTHER" id="PTHR10740:SF10">
    <property type="entry name" value="EPIGEN"/>
    <property type="match status" value="1"/>
</dbReference>
<evidence type="ECO:0000313" key="12">
    <source>
        <dbReference type="EMBL" id="CAG5924850.1"/>
    </source>
</evidence>
<evidence type="ECO:0000256" key="8">
    <source>
        <dbReference type="ARBA" id="ARBA00023180"/>
    </source>
</evidence>